<name>A0A517W3R4_9PLAN</name>
<dbReference type="Proteomes" id="UP000318704">
    <property type="component" value="Chromosome"/>
</dbReference>
<dbReference type="KEGG" id="gaw:V144x_54130"/>
<accession>A0A517W3R4</accession>
<dbReference type="EMBL" id="CP037920">
    <property type="protein sequence ID" value="QDT99899.1"/>
    <property type="molecule type" value="Genomic_DNA"/>
</dbReference>
<dbReference type="RefSeq" id="WP_144989813.1">
    <property type="nucleotide sequence ID" value="NZ_CP037920.1"/>
</dbReference>
<evidence type="ECO:0000313" key="1">
    <source>
        <dbReference type="EMBL" id="QDT99899.1"/>
    </source>
</evidence>
<gene>
    <name evidence="1" type="ORF">V144x_54130</name>
</gene>
<reference evidence="1 2" key="1">
    <citation type="submission" date="2019-03" db="EMBL/GenBank/DDBJ databases">
        <title>Deep-cultivation of Planctomycetes and their phenomic and genomic characterization uncovers novel biology.</title>
        <authorList>
            <person name="Wiegand S."/>
            <person name="Jogler M."/>
            <person name="Boedeker C."/>
            <person name="Pinto D."/>
            <person name="Vollmers J."/>
            <person name="Rivas-Marin E."/>
            <person name="Kohn T."/>
            <person name="Peeters S.H."/>
            <person name="Heuer A."/>
            <person name="Rast P."/>
            <person name="Oberbeckmann S."/>
            <person name="Bunk B."/>
            <person name="Jeske O."/>
            <person name="Meyerdierks A."/>
            <person name="Storesund J.E."/>
            <person name="Kallscheuer N."/>
            <person name="Luecker S."/>
            <person name="Lage O.M."/>
            <person name="Pohl T."/>
            <person name="Merkel B.J."/>
            <person name="Hornburger P."/>
            <person name="Mueller R.-W."/>
            <person name="Bruemmer F."/>
            <person name="Labrenz M."/>
            <person name="Spormann A.M."/>
            <person name="Op den Camp H."/>
            <person name="Overmann J."/>
            <person name="Amann R."/>
            <person name="Jetten M.S.M."/>
            <person name="Mascher T."/>
            <person name="Medema M.H."/>
            <person name="Devos D.P."/>
            <person name="Kaster A.-K."/>
            <person name="Ovreas L."/>
            <person name="Rohde M."/>
            <person name="Galperin M.Y."/>
            <person name="Jogler C."/>
        </authorList>
    </citation>
    <scope>NUCLEOTIDE SEQUENCE [LARGE SCALE GENOMIC DNA]</scope>
    <source>
        <strain evidence="1 2">V144</strain>
    </source>
</reference>
<sequence>METLLPRLNQPLDAATYPEFVSPPFAEQLATILASKAPEVFVTLPYRPAYADASGNNGSVHVALIPGEHNLLTEIRRGGITIGLIDCDTIQEVSDVFIEWLRSPLNSRDAVKLWPKARIRADAELFEVDDKIDRYWNSIIHLDGGTDEPFLLEAARIPILRGLLPTSSMSILGFSRCTEYPYTDDCPTTQPLGDGKYRITLIDGSTHDIIGALDAARFVANNLPEGTERAIVGTADDLKSGD</sequence>
<evidence type="ECO:0000313" key="2">
    <source>
        <dbReference type="Proteomes" id="UP000318704"/>
    </source>
</evidence>
<organism evidence="1 2">
    <name type="scientific">Gimesia aquarii</name>
    <dbReference type="NCBI Taxonomy" id="2527964"/>
    <lineage>
        <taxon>Bacteria</taxon>
        <taxon>Pseudomonadati</taxon>
        <taxon>Planctomycetota</taxon>
        <taxon>Planctomycetia</taxon>
        <taxon>Planctomycetales</taxon>
        <taxon>Planctomycetaceae</taxon>
        <taxon>Gimesia</taxon>
    </lineage>
</organism>
<dbReference type="AlphaFoldDB" id="A0A517W3R4"/>
<proteinExistence type="predicted"/>
<dbReference type="InterPro" id="IPR045682">
    <property type="entry name" value="DUF6193"/>
</dbReference>
<dbReference type="Pfam" id="PF19692">
    <property type="entry name" value="DUF6193"/>
    <property type="match status" value="1"/>
</dbReference>
<protein>
    <submittedName>
        <fullName evidence="1">Uncharacterized protein</fullName>
    </submittedName>
</protein>